<reference evidence="2 3" key="1">
    <citation type="journal article" date="2021" name="Elife">
        <title>Chloroplast acquisition without the gene transfer in kleptoplastic sea slugs, Plakobranchus ocellatus.</title>
        <authorList>
            <person name="Maeda T."/>
            <person name="Takahashi S."/>
            <person name="Yoshida T."/>
            <person name="Shimamura S."/>
            <person name="Takaki Y."/>
            <person name="Nagai Y."/>
            <person name="Toyoda A."/>
            <person name="Suzuki Y."/>
            <person name="Arimoto A."/>
            <person name="Ishii H."/>
            <person name="Satoh N."/>
            <person name="Nishiyama T."/>
            <person name="Hasebe M."/>
            <person name="Maruyama T."/>
            <person name="Minagawa J."/>
            <person name="Obokata J."/>
            <person name="Shigenobu S."/>
        </authorList>
    </citation>
    <scope>NUCLEOTIDE SEQUENCE [LARGE SCALE GENOMIC DNA]</scope>
</reference>
<name>A0AAV4DJ37_9GAST</name>
<sequence>MASTVEEVQGTGDASTSEGIRRTHGRQYGGCYNSDNIRLVERSGGSSGRVVGYQVRGPGFESQSGRNQCIIAPLCTPSNKWVARSLQIRRNILFLIRRTELAGKIRLMLSFMVPFATSFVDCDIQTLVFIVAMTTMQPGSGNGSIIMLFLQTDDVGQVTAATFP</sequence>
<gene>
    <name evidence="2" type="ORF">PoB_007066000</name>
</gene>
<evidence type="ECO:0000256" key="1">
    <source>
        <dbReference type="SAM" id="MobiDB-lite"/>
    </source>
</evidence>
<dbReference type="AlphaFoldDB" id="A0AAV4DJ37"/>
<protein>
    <submittedName>
        <fullName evidence="2">Uncharacterized protein</fullName>
    </submittedName>
</protein>
<dbReference type="EMBL" id="BLXT01007928">
    <property type="protein sequence ID" value="GFO44155.1"/>
    <property type="molecule type" value="Genomic_DNA"/>
</dbReference>
<feature type="region of interest" description="Disordered" evidence="1">
    <location>
        <begin position="1"/>
        <end position="27"/>
    </location>
</feature>
<evidence type="ECO:0000313" key="2">
    <source>
        <dbReference type="EMBL" id="GFO44155.1"/>
    </source>
</evidence>
<dbReference type="Proteomes" id="UP000735302">
    <property type="component" value="Unassembled WGS sequence"/>
</dbReference>
<comment type="caution">
    <text evidence="2">The sequence shown here is derived from an EMBL/GenBank/DDBJ whole genome shotgun (WGS) entry which is preliminary data.</text>
</comment>
<organism evidence="2 3">
    <name type="scientific">Plakobranchus ocellatus</name>
    <dbReference type="NCBI Taxonomy" id="259542"/>
    <lineage>
        <taxon>Eukaryota</taxon>
        <taxon>Metazoa</taxon>
        <taxon>Spiralia</taxon>
        <taxon>Lophotrochozoa</taxon>
        <taxon>Mollusca</taxon>
        <taxon>Gastropoda</taxon>
        <taxon>Heterobranchia</taxon>
        <taxon>Euthyneura</taxon>
        <taxon>Panpulmonata</taxon>
        <taxon>Sacoglossa</taxon>
        <taxon>Placobranchoidea</taxon>
        <taxon>Plakobranchidae</taxon>
        <taxon>Plakobranchus</taxon>
    </lineage>
</organism>
<evidence type="ECO:0000313" key="3">
    <source>
        <dbReference type="Proteomes" id="UP000735302"/>
    </source>
</evidence>
<proteinExistence type="predicted"/>
<accession>A0AAV4DJ37</accession>
<keyword evidence="3" id="KW-1185">Reference proteome</keyword>